<evidence type="ECO:0000259" key="10">
    <source>
        <dbReference type="PROSITE" id="PS50109"/>
    </source>
</evidence>
<evidence type="ECO:0000256" key="6">
    <source>
        <dbReference type="ARBA" id="ARBA00022777"/>
    </source>
</evidence>
<evidence type="ECO:0000256" key="8">
    <source>
        <dbReference type="ARBA" id="ARBA00023012"/>
    </source>
</evidence>
<evidence type="ECO:0000256" key="5">
    <source>
        <dbReference type="ARBA" id="ARBA00022741"/>
    </source>
</evidence>
<feature type="transmembrane region" description="Helical" evidence="9">
    <location>
        <begin position="56"/>
        <end position="81"/>
    </location>
</feature>
<dbReference type="SUPFAM" id="SSF47384">
    <property type="entry name" value="Homodimeric domain of signal transducing histidine kinase"/>
    <property type="match status" value="1"/>
</dbReference>
<dbReference type="SUPFAM" id="SSF55874">
    <property type="entry name" value="ATPase domain of HSP90 chaperone/DNA topoisomerase II/histidine kinase"/>
    <property type="match status" value="1"/>
</dbReference>
<dbReference type="EMBL" id="CP016808">
    <property type="protein sequence ID" value="ANY70467.1"/>
    <property type="molecule type" value="Genomic_DNA"/>
</dbReference>
<protein>
    <recommendedName>
        <fullName evidence="2">histidine kinase</fullName>
        <ecNumber evidence="2">2.7.13.3</ecNumber>
    </recommendedName>
</protein>
<dbReference type="Pfam" id="PF02518">
    <property type="entry name" value="HATPase_c"/>
    <property type="match status" value="1"/>
</dbReference>
<evidence type="ECO:0000256" key="9">
    <source>
        <dbReference type="SAM" id="Phobius"/>
    </source>
</evidence>
<dbReference type="GO" id="GO:0000155">
    <property type="term" value="F:phosphorelay sensor kinase activity"/>
    <property type="evidence" value="ECO:0007669"/>
    <property type="project" value="InterPro"/>
</dbReference>
<accession>A0A1B2DRZ6</accession>
<keyword evidence="9" id="KW-0812">Transmembrane</keyword>
<reference evidence="11" key="1">
    <citation type="submission" date="2016-08" db="EMBL/GenBank/DDBJ databases">
        <title>Complete Genome Seqeunce of Paenibacillus sp. BIHB 4019 from tea rhizoplane.</title>
        <authorList>
            <person name="Thakur R."/>
            <person name="Swarnkar M.K."/>
            <person name="Gulati A."/>
        </authorList>
    </citation>
    <scope>NUCLEOTIDE SEQUENCE [LARGE SCALE GENOMIC DNA]</scope>
    <source>
        <strain evidence="11">BIHB4019</strain>
    </source>
</reference>
<dbReference type="InterPro" id="IPR003594">
    <property type="entry name" value="HATPase_dom"/>
</dbReference>
<organism evidence="11">
    <name type="scientific">Paenibacillus sp. BIHB 4019</name>
    <dbReference type="NCBI Taxonomy" id="1870819"/>
    <lineage>
        <taxon>Bacteria</taxon>
        <taxon>Bacillati</taxon>
        <taxon>Bacillota</taxon>
        <taxon>Bacilli</taxon>
        <taxon>Bacillales</taxon>
        <taxon>Paenibacillaceae</taxon>
        <taxon>Paenibacillus</taxon>
    </lineage>
</organism>
<dbReference type="CDD" id="cd00082">
    <property type="entry name" value="HisKA"/>
    <property type="match status" value="1"/>
</dbReference>
<feature type="transmembrane region" description="Helical" evidence="9">
    <location>
        <begin position="144"/>
        <end position="168"/>
    </location>
</feature>
<dbReference type="Gene3D" id="3.30.565.10">
    <property type="entry name" value="Histidine kinase-like ATPase, C-terminal domain"/>
    <property type="match status" value="1"/>
</dbReference>
<dbReference type="SMART" id="SM00387">
    <property type="entry name" value="HATPase_c"/>
    <property type="match status" value="1"/>
</dbReference>
<evidence type="ECO:0000256" key="7">
    <source>
        <dbReference type="ARBA" id="ARBA00022840"/>
    </source>
</evidence>
<dbReference type="InterPro" id="IPR036097">
    <property type="entry name" value="HisK_dim/P_sf"/>
</dbReference>
<evidence type="ECO:0000256" key="3">
    <source>
        <dbReference type="ARBA" id="ARBA00022553"/>
    </source>
</evidence>
<dbReference type="PANTHER" id="PTHR43065">
    <property type="entry name" value="SENSOR HISTIDINE KINASE"/>
    <property type="match status" value="1"/>
</dbReference>
<dbReference type="PRINTS" id="PR00344">
    <property type="entry name" value="BCTRLSENSOR"/>
</dbReference>
<evidence type="ECO:0000256" key="1">
    <source>
        <dbReference type="ARBA" id="ARBA00000085"/>
    </source>
</evidence>
<feature type="transmembrane region" description="Helical" evidence="9">
    <location>
        <begin position="118"/>
        <end position="138"/>
    </location>
</feature>
<dbReference type="InterPro" id="IPR004358">
    <property type="entry name" value="Sig_transdc_His_kin-like_C"/>
</dbReference>
<keyword evidence="7" id="KW-0067">ATP-binding</keyword>
<evidence type="ECO:0000313" key="11">
    <source>
        <dbReference type="EMBL" id="ANY70467.1"/>
    </source>
</evidence>
<dbReference type="GO" id="GO:0005524">
    <property type="term" value="F:ATP binding"/>
    <property type="evidence" value="ECO:0007669"/>
    <property type="project" value="UniProtKB-KW"/>
</dbReference>
<keyword evidence="8" id="KW-0902">Two-component regulatory system</keyword>
<evidence type="ECO:0000256" key="2">
    <source>
        <dbReference type="ARBA" id="ARBA00012438"/>
    </source>
</evidence>
<comment type="catalytic activity">
    <reaction evidence="1">
        <text>ATP + protein L-histidine = ADP + protein N-phospho-L-histidine.</text>
        <dbReference type="EC" id="2.7.13.3"/>
    </reaction>
</comment>
<keyword evidence="9" id="KW-1133">Transmembrane helix</keyword>
<keyword evidence="4" id="KW-0808">Transferase</keyword>
<keyword evidence="5" id="KW-0547">Nucleotide-binding</keyword>
<proteinExistence type="predicted"/>
<dbReference type="PANTHER" id="PTHR43065:SF46">
    <property type="entry name" value="C4-DICARBOXYLATE TRANSPORT SENSOR PROTEIN DCTB"/>
    <property type="match status" value="1"/>
</dbReference>
<keyword evidence="9" id="KW-0472">Membrane</keyword>
<gene>
    <name evidence="11" type="ORF">BBD42_00535</name>
</gene>
<sequence>MAAALMFIVFTPRSLASTLKRRLLFLGLLVVFTTVFLSLEEIDSLVYALHLTSVSLALAVLYEGLLPGIVTGMVLFFGGTLLYGNHWLPTGTAITVLLLTGLLFHFKIKPNTQQKLSVVNLFLVLLYMLAYIGVSLALGHALNVLQLGIIAVGAAFSSLLISFIYFNVKNREWYEQMLIISEKNQIVGQLAASISHEIRNPLTTTRGFLQLMSKEPLDRETFERYRTYAFEGIDHANAIITDYLNFSKPSEEERRLLNVKDEIDGVIPWLKPYSALSNISVEVYHLSKEPLIICGEVKKFQQCMLNIMKNGIEAMPEGGKLTVQTELVRNKIQILVRDTGCGMNRSQVKRLGLPYYTTKERGTGLGLMVVMNMVKEMNGKIFFHSKTNQGTICELQLERAAASE</sequence>
<dbReference type="Pfam" id="PF00512">
    <property type="entry name" value="HisKA"/>
    <property type="match status" value="1"/>
</dbReference>
<feature type="transmembrane region" description="Helical" evidence="9">
    <location>
        <begin position="26"/>
        <end position="49"/>
    </location>
</feature>
<dbReference type="InterPro" id="IPR036890">
    <property type="entry name" value="HATPase_C_sf"/>
</dbReference>
<feature type="transmembrane region" description="Helical" evidence="9">
    <location>
        <begin position="87"/>
        <end position="106"/>
    </location>
</feature>
<name>A0A1B2DRZ6_9BACL</name>
<dbReference type="AlphaFoldDB" id="A0A1B2DRZ6"/>
<dbReference type="InterPro" id="IPR003661">
    <property type="entry name" value="HisK_dim/P_dom"/>
</dbReference>
<dbReference type="InterPro" id="IPR005467">
    <property type="entry name" value="His_kinase_dom"/>
</dbReference>
<dbReference type="SMART" id="SM00388">
    <property type="entry name" value="HisKA"/>
    <property type="match status" value="1"/>
</dbReference>
<evidence type="ECO:0000256" key="4">
    <source>
        <dbReference type="ARBA" id="ARBA00022679"/>
    </source>
</evidence>
<dbReference type="EC" id="2.7.13.3" evidence="2"/>
<dbReference type="PROSITE" id="PS50109">
    <property type="entry name" value="HIS_KIN"/>
    <property type="match status" value="1"/>
</dbReference>
<keyword evidence="6" id="KW-0418">Kinase</keyword>
<feature type="domain" description="Histidine kinase" evidence="10">
    <location>
        <begin position="193"/>
        <end position="401"/>
    </location>
</feature>
<dbReference type="Gene3D" id="1.10.287.130">
    <property type="match status" value="1"/>
</dbReference>
<keyword evidence="3" id="KW-0597">Phosphoprotein</keyword>